<evidence type="ECO:0000256" key="8">
    <source>
        <dbReference type="SAM" id="Phobius"/>
    </source>
</evidence>
<dbReference type="RefSeq" id="WP_047944436.1">
    <property type="nucleotide sequence ID" value="NZ_CP053989.1"/>
</dbReference>
<keyword evidence="5 8" id="KW-0812">Transmembrane</keyword>
<comment type="similarity">
    <text evidence="2">Belongs to the binding-protein-dependent transport system permease family. FecCD subfamily.</text>
</comment>
<proteinExistence type="inferred from homology"/>
<dbReference type="InterPro" id="IPR037294">
    <property type="entry name" value="ABC_BtuC-like"/>
</dbReference>
<name>A0A0J1I7X3_NIACI</name>
<dbReference type="Pfam" id="PF01032">
    <property type="entry name" value="FecCD"/>
    <property type="match status" value="1"/>
</dbReference>
<dbReference type="Gene3D" id="1.10.3470.10">
    <property type="entry name" value="ABC transporter involved in vitamin B12 uptake, BtuC"/>
    <property type="match status" value="1"/>
</dbReference>
<evidence type="ECO:0000256" key="2">
    <source>
        <dbReference type="ARBA" id="ARBA00007935"/>
    </source>
</evidence>
<dbReference type="InterPro" id="IPR000522">
    <property type="entry name" value="ABC_transptr_permease_BtuC"/>
</dbReference>
<dbReference type="GO" id="GO:0022857">
    <property type="term" value="F:transmembrane transporter activity"/>
    <property type="evidence" value="ECO:0007669"/>
    <property type="project" value="InterPro"/>
</dbReference>
<keyword evidence="7 8" id="KW-0472">Membrane</keyword>
<dbReference type="OrthoDB" id="9811721at2"/>
<feature type="transmembrane region" description="Helical" evidence="8">
    <location>
        <begin position="132"/>
        <end position="151"/>
    </location>
</feature>
<feature type="transmembrane region" description="Helical" evidence="8">
    <location>
        <begin position="76"/>
        <end position="93"/>
    </location>
</feature>
<evidence type="ECO:0000256" key="5">
    <source>
        <dbReference type="ARBA" id="ARBA00022692"/>
    </source>
</evidence>
<dbReference type="PATRIC" id="fig|1397.4.peg.3532"/>
<dbReference type="SUPFAM" id="SSF81345">
    <property type="entry name" value="ABC transporter involved in vitamin B12 uptake, BtuC"/>
    <property type="match status" value="1"/>
</dbReference>
<feature type="transmembrane region" description="Helical" evidence="8">
    <location>
        <begin position="21"/>
        <end position="44"/>
    </location>
</feature>
<evidence type="ECO:0000256" key="7">
    <source>
        <dbReference type="ARBA" id="ARBA00023136"/>
    </source>
</evidence>
<evidence type="ECO:0000256" key="4">
    <source>
        <dbReference type="ARBA" id="ARBA00022475"/>
    </source>
</evidence>
<accession>A0A0J1I7X3</accession>
<comment type="subcellular location">
    <subcellularLocation>
        <location evidence="1">Cell membrane</location>
        <topology evidence="1">Multi-pass membrane protein</topology>
    </subcellularLocation>
</comment>
<dbReference type="GO" id="GO:0033214">
    <property type="term" value="P:siderophore-iron import into cell"/>
    <property type="evidence" value="ECO:0007669"/>
    <property type="project" value="TreeGrafter"/>
</dbReference>
<dbReference type="PANTHER" id="PTHR30472:SF58">
    <property type="entry name" value="IRON(3+)-HYDROXAMATE IMPORT SYSTEM PERMEASE PROTEIN FHUB"/>
    <property type="match status" value="1"/>
</dbReference>
<dbReference type="AlphaFoldDB" id="A0A0J1I7X3"/>
<dbReference type="Proteomes" id="UP000036045">
    <property type="component" value="Unassembled WGS sequence"/>
</dbReference>
<comment type="caution">
    <text evidence="9">The sequence shown here is derived from an EMBL/GenBank/DDBJ whole genome shotgun (WGS) entry which is preliminary data.</text>
</comment>
<feature type="transmembrane region" description="Helical" evidence="8">
    <location>
        <begin position="254"/>
        <end position="277"/>
    </location>
</feature>
<evidence type="ECO:0000256" key="1">
    <source>
        <dbReference type="ARBA" id="ARBA00004651"/>
    </source>
</evidence>
<dbReference type="CDD" id="cd06550">
    <property type="entry name" value="TM_ABC_iron-siderophores_like"/>
    <property type="match status" value="1"/>
</dbReference>
<dbReference type="EMBL" id="LDPH01000033">
    <property type="protein sequence ID" value="KLV22044.1"/>
    <property type="molecule type" value="Genomic_DNA"/>
</dbReference>
<keyword evidence="4" id="KW-1003">Cell membrane</keyword>
<evidence type="ECO:0000256" key="3">
    <source>
        <dbReference type="ARBA" id="ARBA00022448"/>
    </source>
</evidence>
<sequence length="345" mass="35894">MSKSNSFENDKAAIFRPKAATLVVLIGLIMLFFSICMSIILGVADINLSTVIQGLFHFDSTSTAHQIVYRLRLPRALAATFIGASLAVSGAIMQGMTRNALASPSIMGVTSGAMFAVSIAFAFLSAVSNMTIMLFAFIGAGLGAALVFLIGALSKRGLTPMKLALAGTAISAFLSSISTGIALRFDVAKDISFWYAGGVAGVQWINVKLLIPVAILGLILAFFISKSITILSLGEDIAAGLGQKVGLVKLLGTIVVLLLTGAAVAVGGTIGFVGLVVPHIVRFIVGSDYRLIIPCSAVVGALLLVLSDIVARLIHPPFETPLGAITAVIGVPFFLYLARREGRGL</sequence>
<dbReference type="FunFam" id="1.10.3470.10:FF:000001">
    <property type="entry name" value="Vitamin B12 ABC transporter permease BtuC"/>
    <property type="match status" value="1"/>
</dbReference>
<dbReference type="GO" id="GO:0005886">
    <property type="term" value="C:plasma membrane"/>
    <property type="evidence" value="ECO:0007669"/>
    <property type="project" value="UniProtKB-SubCell"/>
</dbReference>
<evidence type="ECO:0000313" key="10">
    <source>
        <dbReference type="Proteomes" id="UP000036045"/>
    </source>
</evidence>
<feature type="transmembrane region" description="Helical" evidence="8">
    <location>
        <begin position="214"/>
        <end position="234"/>
    </location>
</feature>
<reference evidence="9 10" key="1">
    <citation type="submission" date="2015-05" db="EMBL/GenBank/DDBJ databases">
        <title>Whole genome sequence and identification of bacterial endophytes from Costus igneus.</title>
        <authorList>
            <person name="Lee Y.P."/>
            <person name="Gan H.M."/>
            <person name="Eng W."/>
            <person name="Wheatley M.S."/>
            <person name="Caraballo A."/>
            <person name="Polter S."/>
            <person name="Savka M.A."/>
            <person name="Hudson A.O."/>
        </authorList>
    </citation>
    <scope>NUCLEOTIDE SEQUENCE [LARGE SCALE GENOMIC DNA]</scope>
    <source>
        <strain evidence="9 10">RIT379</strain>
    </source>
</reference>
<feature type="transmembrane region" description="Helical" evidence="8">
    <location>
        <begin position="163"/>
        <end position="185"/>
    </location>
</feature>
<keyword evidence="10" id="KW-1185">Reference proteome</keyword>
<dbReference type="GeneID" id="56351438"/>
<keyword evidence="6 8" id="KW-1133">Transmembrane helix</keyword>
<evidence type="ECO:0000313" key="9">
    <source>
        <dbReference type="EMBL" id="KLV22044.1"/>
    </source>
</evidence>
<keyword evidence="3" id="KW-0813">Transport</keyword>
<protein>
    <submittedName>
        <fullName evidence="9">Ferrichrome ABC transporter permease</fullName>
    </submittedName>
</protein>
<feature type="transmembrane region" description="Helical" evidence="8">
    <location>
        <begin position="320"/>
        <end position="338"/>
    </location>
</feature>
<feature type="transmembrane region" description="Helical" evidence="8">
    <location>
        <begin position="105"/>
        <end position="126"/>
    </location>
</feature>
<organism evidence="9 10">
    <name type="scientific">Niallia circulans</name>
    <name type="common">Bacillus circulans</name>
    <dbReference type="NCBI Taxonomy" id="1397"/>
    <lineage>
        <taxon>Bacteria</taxon>
        <taxon>Bacillati</taxon>
        <taxon>Bacillota</taxon>
        <taxon>Bacilli</taxon>
        <taxon>Bacillales</taxon>
        <taxon>Bacillaceae</taxon>
        <taxon>Niallia</taxon>
    </lineage>
</organism>
<evidence type="ECO:0000256" key="6">
    <source>
        <dbReference type="ARBA" id="ARBA00022989"/>
    </source>
</evidence>
<dbReference type="PANTHER" id="PTHR30472">
    <property type="entry name" value="FERRIC ENTEROBACTIN TRANSPORT SYSTEM PERMEASE PROTEIN"/>
    <property type="match status" value="1"/>
</dbReference>
<gene>
    <name evidence="9" type="ORF">ABW02_22045</name>
</gene>
<feature type="transmembrane region" description="Helical" evidence="8">
    <location>
        <begin position="289"/>
        <end position="314"/>
    </location>
</feature>